<protein>
    <submittedName>
        <fullName evidence="1">VirK protein</fullName>
    </submittedName>
</protein>
<dbReference type="AlphaFoldDB" id="Q5H6N5"/>
<accession>Q5H6N5</accession>
<dbReference type="EMBL" id="AE013598">
    <property type="protein sequence ID" value="AAW73385.1"/>
    <property type="molecule type" value="Genomic_DNA"/>
</dbReference>
<proteinExistence type="predicted"/>
<dbReference type="Pfam" id="PF06903">
    <property type="entry name" value="VirK"/>
    <property type="match status" value="1"/>
</dbReference>
<dbReference type="InterPro" id="IPR010694">
    <property type="entry name" value="Uncharacterised_VirK"/>
</dbReference>
<keyword evidence="2" id="KW-1185">Reference proteome</keyword>
<sequence length="171" mass="18474">MLHELGHVGGPGCLNAQVVHPFPCLESAMPRLVPAALFATLCACALPALATESLNNRAEVLAALDAGYDVSVSTDLARCVPEEGTPVTQTRGGRHIDAYRITADGTVAFSDSHFTVANDGKPIQQFMRYQLLPDGSLRFTTYMYDLPGLQQRGPVLAYQCKLNEGIRFHAN</sequence>
<dbReference type="HOGENOM" id="CLU_139692_1_0_6"/>
<evidence type="ECO:0000313" key="1">
    <source>
        <dbReference type="EMBL" id="AAW73385.1"/>
    </source>
</evidence>
<reference evidence="1 2" key="1">
    <citation type="journal article" date="2005" name="Nucleic Acids Res.">
        <title>The genome sequence of Xanthomonas oryzae pathovar oryzae KACC10331, the bacterial blight pathogen of rice.</title>
        <authorList>
            <person name="Lee B.M."/>
            <person name="Park Y.J."/>
            <person name="Park D.S."/>
            <person name="Kang H.W."/>
            <person name="Kim J.G."/>
            <person name="Song E.S."/>
            <person name="Park I.C."/>
            <person name="Yoon U.H."/>
            <person name="Hahn J.H."/>
            <person name="Koo B.S."/>
            <person name="Lee G.B."/>
            <person name="Kim H."/>
            <person name="Park H.S."/>
            <person name="Yoon K.O."/>
            <person name="Kim J.H."/>
            <person name="Jung C.H."/>
            <person name="Koh N.H."/>
            <person name="Seo J.S."/>
            <person name="Go S.J."/>
        </authorList>
    </citation>
    <scope>NUCLEOTIDE SEQUENCE [LARGE SCALE GENOMIC DNA]</scope>
    <source>
        <strain evidence="2">KACC10331 / KXO85</strain>
    </source>
</reference>
<gene>
    <name evidence="1" type="primary">virK</name>
    <name evidence="1" type="ordered locus">XOO0131</name>
</gene>
<dbReference type="STRING" id="291331.XOO0131"/>
<evidence type="ECO:0000313" key="2">
    <source>
        <dbReference type="Proteomes" id="UP000006735"/>
    </source>
</evidence>
<dbReference type="Proteomes" id="UP000006735">
    <property type="component" value="Chromosome"/>
</dbReference>
<dbReference type="KEGG" id="xoo:XOO0131"/>
<organism evidence="1 2">
    <name type="scientific">Xanthomonas oryzae pv. oryzae (strain KACC10331 / KXO85)</name>
    <dbReference type="NCBI Taxonomy" id="291331"/>
    <lineage>
        <taxon>Bacteria</taxon>
        <taxon>Pseudomonadati</taxon>
        <taxon>Pseudomonadota</taxon>
        <taxon>Gammaproteobacteria</taxon>
        <taxon>Lysobacterales</taxon>
        <taxon>Lysobacteraceae</taxon>
        <taxon>Xanthomonas</taxon>
    </lineage>
</organism>
<name>Q5H6N5_XANOR</name>